<dbReference type="EMBL" id="CAJGYO010000018">
    <property type="protein sequence ID" value="CAD6336821.1"/>
    <property type="molecule type" value="Genomic_DNA"/>
</dbReference>
<sequence>MGIGRKRRRGGGELGRVAEIVMVLATAGKARGGWAPTAAESALVAEARGLLAAAVMGEVELRPRELFPREAVRALVEDLGLTRARDPAVFGCRPLKASIADRIRLTKHKPHLATEGNKSGPCKLQSLWEEHDSGSRLAMVNPYFLGSDIPQSISKPCVEEDEVYGSNDERTVLVSTICGPCEVLHADKFREETKRRRQLDSSGRRLHPIFFCRWNYDESTSSLYKDYNVDN</sequence>
<dbReference type="Proteomes" id="UP000604825">
    <property type="component" value="Unassembled WGS sequence"/>
</dbReference>
<dbReference type="AlphaFoldDB" id="A0A811S684"/>
<evidence type="ECO:0000313" key="2">
    <source>
        <dbReference type="EMBL" id="CAD6336821.1"/>
    </source>
</evidence>
<gene>
    <name evidence="2" type="ORF">NCGR_LOCUS60919</name>
</gene>
<dbReference type="InterPro" id="IPR043151">
    <property type="entry name" value="BAH_sf"/>
</dbReference>
<name>A0A811S684_9POAL</name>
<dbReference type="Pfam" id="PF25073">
    <property type="entry name" value="DUF7797"/>
    <property type="match status" value="1"/>
</dbReference>
<dbReference type="PROSITE" id="PS51038">
    <property type="entry name" value="BAH"/>
    <property type="match status" value="1"/>
</dbReference>
<dbReference type="Pfam" id="PF01426">
    <property type="entry name" value="BAH"/>
    <property type="match status" value="1"/>
</dbReference>
<dbReference type="Gene3D" id="2.30.30.490">
    <property type="match status" value="1"/>
</dbReference>
<dbReference type="OrthoDB" id="787137at2759"/>
<evidence type="ECO:0000259" key="1">
    <source>
        <dbReference type="PROSITE" id="PS51038"/>
    </source>
</evidence>
<organism evidence="2 3">
    <name type="scientific">Miscanthus lutarioriparius</name>
    <dbReference type="NCBI Taxonomy" id="422564"/>
    <lineage>
        <taxon>Eukaryota</taxon>
        <taxon>Viridiplantae</taxon>
        <taxon>Streptophyta</taxon>
        <taxon>Embryophyta</taxon>
        <taxon>Tracheophyta</taxon>
        <taxon>Spermatophyta</taxon>
        <taxon>Magnoliopsida</taxon>
        <taxon>Liliopsida</taxon>
        <taxon>Poales</taxon>
        <taxon>Poaceae</taxon>
        <taxon>PACMAD clade</taxon>
        <taxon>Panicoideae</taxon>
        <taxon>Andropogonodae</taxon>
        <taxon>Andropogoneae</taxon>
        <taxon>Saccharinae</taxon>
        <taxon>Miscanthus</taxon>
    </lineage>
</organism>
<dbReference type="CDD" id="cd04370">
    <property type="entry name" value="BAH"/>
    <property type="match status" value="1"/>
</dbReference>
<proteinExistence type="predicted"/>
<accession>A0A811S684</accession>
<dbReference type="InterPro" id="IPR056699">
    <property type="entry name" value="DUF7797"/>
</dbReference>
<dbReference type="GO" id="GO:0003682">
    <property type="term" value="F:chromatin binding"/>
    <property type="evidence" value="ECO:0007669"/>
    <property type="project" value="InterPro"/>
</dbReference>
<dbReference type="PANTHER" id="PTHR47527:SF6">
    <property type="entry name" value="OS06G0309000 PROTEIN"/>
    <property type="match status" value="1"/>
</dbReference>
<dbReference type="PANTHER" id="PTHR47527">
    <property type="entry name" value="RING/FYVE/PHD ZINC FINGER SUPERFAMILY PROTEIN"/>
    <property type="match status" value="1"/>
</dbReference>
<protein>
    <recommendedName>
        <fullName evidence="1">BAH domain-containing protein</fullName>
    </recommendedName>
</protein>
<evidence type="ECO:0000313" key="3">
    <source>
        <dbReference type="Proteomes" id="UP000604825"/>
    </source>
</evidence>
<reference evidence="2" key="1">
    <citation type="submission" date="2020-10" db="EMBL/GenBank/DDBJ databases">
        <authorList>
            <person name="Han B."/>
            <person name="Lu T."/>
            <person name="Zhao Q."/>
            <person name="Huang X."/>
            <person name="Zhao Y."/>
        </authorList>
    </citation>
    <scope>NUCLEOTIDE SEQUENCE</scope>
</reference>
<comment type="caution">
    <text evidence="2">The sequence shown here is derived from an EMBL/GenBank/DDBJ whole genome shotgun (WGS) entry which is preliminary data.</text>
</comment>
<dbReference type="InterPro" id="IPR001025">
    <property type="entry name" value="BAH_dom"/>
</dbReference>
<feature type="domain" description="BAH" evidence="1">
    <location>
        <begin position="95"/>
        <end position="227"/>
    </location>
</feature>
<keyword evidence="3" id="KW-1185">Reference proteome</keyword>